<dbReference type="InterPro" id="IPR036291">
    <property type="entry name" value="NAD(P)-bd_dom_sf"/>
</dbReference>
<dbReference type="Proteomes" id="UP000474718">
    <property type="component" value="Unassembled WGS sequence"/>
</dbReference>
<feature type="domain" description="D-isomer specific 2-hydroxyacid dehydrogenase NAD-binding" evidence="6">
    <location>
        <begin position="112"/>
        <end position="284"/>
    </location>
</feature>
<comment type="similarity">
    <text evidence="1 4">Belongs to the D-isomer specific 2-hydroxyacid dehydrogenase family.</text>
</comment>
<reference evidence="9" key="2">
    <citation type="submission" date="2016-11" db="EMBL/GenBank/DDBJ databases">
        <authorList>
            <person name="Jaros S."/>
            <person name="Januszkiewicz K."/>
            <person name="Wedrychowicz H."/>
        </authorList>
    </citation>
    <scope>NUCLEOTIDE SEQUENCE [LARGE SCALE GENOMIC DNA]</scope>
    <source>
        <strain evidence="9">DSM 4029</strain>
    </source>
</reference>
<dbReference type="Pfam" id="PF02826">
    <property type="entry name" value="2-Hacid_dh_C"/>
    <property type="match status" value="1"/>
</dbReference>
<dbReference type="GO" id="GO:0016616">
    <property type="term" value="F:oxidoreductase activity, acting on the CH-OH group of donors, NAD or NADP as acceptor"/>
    <property type="evidence" value="ECO:0007669"/>
    <property type="project" value="InterPro"/>
</dbReference>
<sequence>MSQPTVLFTLPYGDEAFARVEKLGYRVLYIDEKRLPEAAAPLAIAAREAEVLVGYNPFPHLSLADCPQLRLIQLVSVGFDHLPRREIESRGIAVAHNAGQTKIPVSEWVLFQLLEIFKNARLFLHQQTEHRWQVQTDILELWGKTVLFLGAGNIASETAKRCKAFGCTTLAVSRSGRPAEGIDQVSPIGRLEALLPQADALVCTLPATPETHHLLNGPLLQKTKPGCALVNVSRGSVIDTQALTLLAAQHHFRGVALDVFEEEPLGADSPLWDLPGIYITPHNAIFSDNCDGRIFEMVCQNLKAYAKGEPLTDLVDFSRGY</sequence>
<evidence type="ECO:0000313" key="8">
    <source>
        <dbReference type="EMBL" id="SHG18202.1"/>
    </source>
</evidence>
<name>A0AAQ1RWB2_9FIRM</name>
<organism evidence="8 9">
    <name type="scientific">Bittarella massiliensis</name>
    <name type="common">ex Durand et al. 2017</name>
    <dbReference type="NCBI Taxonomy" id="1720313"/>
    <lineage>
        <taxon>Bacteria</taxon>
        <taxon>Bacillati</taxon>
        <taxon>Bacillota</taxon>
        <taxon>Clostridia</taxon>
        <taxon>Eubacteriales</taxon>
        <taxon>Oscillospiraceae</taxon>
        <taxon>Bittarella (ex Durand et al. 2017)</taxon>
    </lineage>
</organism>
<protein>
    <submittedName>
        <fullName evidence="7">Dihydrofolate reductase</fullName>
    </submittedName>
    <submittedName>
        <fullName evidence="8">Phosphoglycerate dehydrogenase</fullName>
    </submittedName>
</protein>
<dbReference type="AlphaFoldDB" id="A0AAQ1RWB2"/>
<evidence type="ECO:0000313" key="10">
    <source>
        <dbReference type="Proteomes" id="UP000474718"/>
    </source>
</evidence>
<dbReference type="GO" id="GO:0051287">
    <property type="term" value="F:NAD binding"/>
    <property type="evidence" value="ECO:0007669"/>
    <property type="project" value="InterPro"/>
</dbReference>
<feature type="domain" description="D-isomer specific 2-hydroxyacid dehydrogenase catalytic" evidence="5">
    <location>
        <begin position="41"/>
        <end position="315"/>
    </location>
</feature>
<reference evidence="8" key="1">
    <citation type="submission" date="2016-11" db="EMBL/GenBank/DDBJ databases">
        <authorList>
            <person name="Varghese N."/>
            <person name="Submissions S."/>
        </authorList>
    </citation>
    <scope>NUCLEOTIDE SEQUENCE</scope>
    <source>
        <strain evidence="8">DSM 4029</strain>
    </source>
</reference>
<dbReference type="InterPro" id="IPR006140">
    <property type="entry name" value="D-isomer_DH_NAD-bd"/>
</dbReference>
<evidence type="ECO:0000313" key="9">
    <source>
        <dbReference type="Proteomes" id="UP000184089"/>
    </source>
</evidence>
<keyword evidence="2 4" id="KW-0560">Oxidoreductase</keyword>
<accession>A0AAQ1RWB2</accession>
<evidence type="ECO:0000313" key="7">
    <source>
        <dbReference type="EMBL" id="MZL70309.1"/>
    </source>
</evidence>
<evidence type="ECO:0000256" key="4">
    <source>
        <dbReference type="RuleBase" id="RU003719"/>
    </source>
</evidence>
<dbReference type="InterPro" id="IPR006139">
    <property type="entry name" value="D-isomer_2_OHA_DH_cat_dom"/>
</dbReference>
<evidence type="ECO:0000256" key="1">
    <source>
        <dbReference type="ARBA" id="ARBA00005854"/>
    </source>
</evidence>
<dbReference type="EMBL" id="WWVX01000008">
    <property type="protein sequence ID" value="MZL70309.1"/>
    <property type="molecule type" value="Genomic_DNA"/>
</dbReference>
<dbReference type="EMBL" id="FQVY01000002">
    <property type="protein sequence ID" value="SHG18202.1"/>
    <property type="molecule type" value="Genomic_DNA"/>
</dbReference>
<keyword evidence="3" id="KW-0520">NAD</keyword>
<dbReference type="SUPFAM" id="SSF52283">
    <property type="entry name" value="Formate/glycerate dehydrogenase catalytic domain-like"/>
    <property type="match status" value="1"/>
</dbReference>
<keyword evidence="10" id="KW-1185">Reference proteome</keyword>
<evidence type="ECO:0000256" key="3">
    <source>
        <dbReference type="ARBA" id="ARBA00023027"/>
    </source>
</evidence>
<dbReference type="PANTHER" id="PTHR43333">
    <property type="entry name" value="2-HACID_DH_C DOMAIN-CONTAINING PROTEIN"/>
    <property type="match status" value="1"/>
</dbReference>
<proteinExistence type="inferred from homology"/>
<evidence type="ECO:0000259" key="5">
    <source>
        <dbReference type="Pfam" id="PF00389"/>
    </source>
</evidence>
<evidence type="ECO:0000259" key="6">
    <source>
        <dbReference type="Pfam" id="PF02826"/>
    </source>
</evidence>
<reference evidence="7 10" key="3">
    <citation type="journal article" date="2019" name="Nat. Med.">
        <title>A library of human gut bacterial isolates paired with longitudinal multiomics data enables mechanistic microbiome research.</title>
        <authorList>
            <person name="Poyet M."/>
            <person name="Groussin M."/>
            <person name="Gibbons S.M."/>
            <person name="Avila-Pacheco J."/>
            <person name="Jiang X."/>
            <person name="Kearney S.M."/>
            <person name="Perrotta A.R."/>
            <person name="Berdy B."/>
            <person name="Zhao S."/>
            <person name="Lieberman T.D."/>
            <person name="Swanson P.K."/>
            <person name="Smith M."/>
            <person name="Roesemann S."/>
            <person name="Alexander J.E."/>
            <person name="Rich S.A."/>
            <person name="Livny J."/>
            <person name="Vlamakis H."/>
            <person name="Clish C."/>
            <person name="Bullock K."/>
            <person name="Deik A."/>
            <person name="Scott J."/>
            <person name="Pierce K.A."/>
            <person name="Xavier R.J."/>
            <person name="Alm E.J."/>
        </authorList>
    </citation>
    <scope>NUCLEOTIDE SEQUENCE [LARGE SCALE GENOMIC DNA]</scope>
    <source>
        <strain evidence="7 10">BIOML-A2</strain>
    </source>
</reference>
<gene>
    <name evidence="7" type="ORF">GT747_11150</name>
    <name evidence="8" type="ORF">SAMN05444424_1775</name>
</gene>
<comment type="caution">
    <text evidence="8">The sequence shown here is derived from an EMBL/GenBank/DDBJ whole genome shotgun (WGS) entry which is preliminary data.</text>
</comment>
<dbReference type="RefSeq" id="WP_021660691.1">
    <property type="nucleotide sequence ID" value="NZ_FQVY01000002.1"/>
</dbReference>
<dbReference type="Proteomes" id="UP000184089">
    <property type="component" value="Unassembled WGS sequence"/>
</dbReference>
<evidence type="ECO:0000256" key="2">
    <source>
        <dbReference type="ARBA" id="ARBA00023002"/>
    </source>
</evidence>
<dbReference type="SUPFAM" id="SSF51735">
    <property type="entry name" value="NAD(P)-binding Rossmann-fold domains"/>
    <property type="match status" value="1"/>
</dbReference>
<dbReference type="PANTHER" id="PTHR43333:SF1">
    <property type="entry name" value="D-ISOMER SPECIFIC 2-HYDROXYACID DEHYDROGENASE NAD-BINDING DOMAIN-CONTAINING PROTEIN"/>
    <property type="match status" value="1"/>
</dbReference>
<dbReference type="Gene3D" id="3.40.50.720">
    <property type="entry name" value="NAD(P)-binding Rossmann-like Domain"/>
    <property type="match status" value="2"/>
</dbReference>
<dbReference type="Pfam" id="PF00389">
    <property type="entry name" value="2-Hacid_dh"/>
    <property type="match status" value="1"/>
</dbReference>